<evidence type="ECO:0000256" key="1">
    <source>
        <dbReference type="SAM" id="Phobius"/>
    </source>
</evidence>
<reference evidence="4 5" key="1">
    <citation type="submission" date="2016-01" db="EMBL/GenBank/DDBJ databases">
        <authorList>
            <consortium name="TB Trials Study Group"/>
            <person name="Sutton G."/>
            <person name="Brinkac L."/>
            <person name="Sanka R."/>
            <person name="Adams M."/>
            <person name="Lau E.L."/>
            <person name="Macaden R."/>
            <person name="Grewal H.M.S."/>
        </authorList>
    </citation>
    <scope>NUCLEOTIDE SEQUENCE [LARGE SCALE GENOMIC DNA]</scope>
    <source>
        <strain evidence="4 5">IS-1744</strain>
    </source>
</reference>
<organism evidence="4 5">
    <name type="scientific">Mycobacterium lehmannii</name>
    <dbReference type="NCBI Taxonomy" id="2048550"/>
    <lineage>
        <taxon>Bacteria</taxon>
        <taxon>Bacillati</taxon>
        <taxon>Actinomycetota</taxon>
        <taxon>Actinomycetes</taxon>
        <taxon>Mycobacteriales</taxon>
        <taxon>Mycobacteriaceae</taxon>
        <taxon>Mycobacterium</taxon>
    </lineage>
</organism>
<dbReference type="InterPro" id="IPR052336">
    <property type="entry name" value="MlaD_Phospholipid_Transporter"/>
</dbReference>
<dbReference type="Pfam" id="PF02470">
    <property type="entry name" value="MlaD"/>
    <property type="match status" value="1"/>
</dbReference>
<evidence type="ECO:0000259" key="2">
    <source>
        <dbReference type="Pfam" id="PF02470"/>
    </source>
</evidence>
<dbReference type="AlphaFoldDB" id="A0A117JM73"/>
<keyword evidence="1" id="KW-0472">Membrane</keyword>
<feature type="domain" description="Mammalian cell entry C-terminal" evidence="3">
    <location>
        <begin position="122"/>
        <end position="336"/>
    </location>
</feature>
<dbReference type="InterPro" id="IPR005693">
    <property type="entry name" value="Mce"/>
</dbReference>
<comment type="caution">
    <text evidence="4">The sequence shown here is derived from an EMBL/GenBank/DDBJ whole genome shotgun (WGS) entry which is preliminary data.</text>
</comment>
<feature type="domain" description="Mce/MlaD" evidence="2">
    <location>
        <begin position="39"/>
        <end position="118"/>
    </location>
</feature>
<dbReference type="InterPro" id="IPR003399">
    <property type="entry name" value="Mce/MlaD"/>
</dbReference>
<proteinExistence type="predicted"/>
<keyword evidence="5" id="KW-1185">Reference proteome</keyword>
<keyword evidence="1" id="KW-1133">Transmembrane helix</keyword>
<sequence>MPAQPREYARPAAGLAAVLAIVAVVAFAIALFRGDFTKTEPVTVITDRAGLVMNPDARVKLHGAQVGTVASIEPLPNGRAAIHLAMDPSAMELIPANVRVDIASSTVFGAKSVALVPPADPSPQGLRAGQVLDADHVTVEINTIFEQLVSVLNRIEPAKLNETLGALASGLSGRGEKFGQTLSDLDAMLAKIDPSLGNLSHDIAVMPQVLEAYADASPDLLAIVDNATSISDTIVDKQQDLDTLLLSTIGLADIGDEVLAGNRKAITDVVHLLVPTTDLTNQYNPALNCLLAGMVPLATAAPTPVPGVLLLDSFVLGSERYRYPGNLPKVAAKGGPQCAGLPDVGYETRAPYVVSDIDASRAQYGNQGILLNSDALKQALFGPIDGPPRNTSQIGQPG</sequence>
<name>A0A117JM73_9MYCO</name>
<dbReference type="Proteomes" id="UP000053707">
    <property type="component" value="Unassembled WGS sequence"/>
</dbReference>
<dbReference type="GO" id="GO:0005576">
    <property type="term" value="C:extracellular region"/>
    <property type="evidence" value="ECO:0007669"/>
    <property type="project" value="TreeGrafter"/>
</dbReference>
<keyword evidence="1" id="KW-0812">Transmembrane</keyword>
<evidence type="ECO:0000313" key="5">
    <source>
        <dbReference type="Proteomes" id="UP000053707"/>
    </source>
</evidence>
<evidence type="ECO:0000313" key="4">
    <source>
        <dbReference type="EMBL" id="KUI21051.1"/>
    </source>
</evidence>
<dbReference type="Pfam" id="PF11887">
    <property type="entry name" value="Mce4_CUP1"/>
    <property type="match status" value="1"/>
</dbReference>
<dbReference type="EMBL" id="LQIR01000001">
    <property type="protein sequence ID" value="KUI21051.1"/>
    <property type="molecule type" value="Genomic_DNA"/>
</dbReference>
<protein>
    <submittedName>
        <fullName evidence="4">MCE-family protein</fullName>
    </submittedName>
</protein>
<feature type="transmembrane region" description="Helical" evidence="1">
    <location>
        <begin position="12"/>
        <end position="32"/>
    </location>
</feature>
<evidence type="ECO:0000259" key="3">
    <source>
        <dbReference type="Pfam" id="PF11887"/>
    </source>
</evidence>
<dbReference type="PANTHER" id="PTHR33371:SF19">
    <property type="entry name" value="MCE-FAMILY PROTEIN MCE4A"/>
    <property type="match status" value="1"/>
</dbReference>
<dbReference type="PANTHER" id="PTHR33371">
    <property type="entry name" value="INTERMEMBRANE PHOSPHOLIPID TRANSPORT SYSTEM BINDING PROTEIN MLAD-RELATED"/>
    <property type="match status" value="1"/>
</dbReference>
<dbReference type="NCBIfam" id="TIGR00996">
    <property type="entry name" value="Mtu_fam_mce"/>
    <property type="match status" value="1"/>
</dbReference>
<dbReference type="GO" id="GO:0051701">
    <property type="term" value="P:biological process involved in interaction with host"/>
    <property type="evidence" value="ECO:0007669"/>
    <property type="project" value="TreeGrafter"/>
</dbReference>
<dbReference type="InterPro" id="IPR024516">
    <property type="entry name" value="Mce_C"/>
</dbReference>
<accession>A0A117JM73</accession>
<gene>
    <name evidence="4" type="ORF">AU192_11400</name>
</gene>